<dbReference type="Proteomes" id="UP000004310">
    <property type="component" value="Unassembled WGS sequence"/>
</dbReference>
<dbReference type="STRING" id="217511.GCA_001463845_00825"/>
<comment type="caution">
    <text evidence="2">The sequence shown here is derived from an EMBL/GenBank/DDBJ whole genome shotgun (WGS) entry which is preliminary data.</text>
</comment>
<name>Q0G526_9HYPH</name>
<dbReference type="AlphaFoldDB" id="Q0G526"/>
<protein>
    <recommendedName>
        <fullName evidence="4">1,4-alpha-glucan branching enzyme</fullName>
    </recommendedName>
</protein>
<organism evidence="2 3">
    <name type="scientific">Fulvimarina pelagi HTCC2506</name>
    <dbReference type="NCBI Taxonomy" id="314231"/>
    <lineage>
        <taxon>Bacteria</taxon>
        <taxon>Pseudomonadati</taxon>
        <taxon>Pseudomonadota</taxon>
        <taxon>Alphaproteobacteria</taxon>
        <taxon>Hyphomicrobiales</taxon>
        <taxon>Aurantimonadaceae</taxon>
        <taxon>Fulvimarina</taxon>
    </lineage>
</organism>
<dbReference type="HOGENOM" id="CLU_151279_1_0_5"/>
<sequence length="87" mass="9645">MASNKQLTDHDAIKAWAAENKGRPSVVSDTKGDGGSGLLRFDHGQDNDGLEPISWERFFEIFEEQNLALLVDDSGDNSQFSKFVSRT</sequence>
<evidence type="ECO:0000313" key="2">
    <source>
        <dbReference type="EMBL" id="EAU43238.1"/>
    </source>
</evidence>
<keyword evidence="3" id="KW-1185">Reference proteome</keyword>
<accession>Q0G526</accession>
<evidence type="ECO:0000256" key="1">
    <source>
        <dbReference type="SAM" id="MobiDB-lite"/>
    </source>
</evidence>
<feature type="region of interest" description="Disordered" evidence="1">
    <location>
        <begin position="18"/>
        <end position="43"/>
    </location>
</feature>
<dbReference type="RefSeq" id="WP_007067212.1">
    <property type="nucleotide sequence ID" value="NZ_DS022272.1"/>
</dbReference>
<reference evidence="2 3" key="1">
    <citation type="journal article" date="2010" name="J. Bacteriol.">
        <title>Genome sequence of Fulvimarina pelagi HTCC2506T, a Mn(II)-oxidizing alphaproteobacterium possessing an aerobic anoxygenic photosynthetic gene cluster and Xanthorhodopsin.</title>
        <authorList>
            <person name="Kang I."/>
            <person name="Oh H.M."/>
            <person name="Lim S.I."/>
            <person name="Ferriera S."/>
            <person name="Giovannoni S.J."/>
            <person name="Cho J.C."/>
        </authorList>
    </citation>
    <scope>NUCLEOTIDE SEQUENCE [LARGE SCALE GENOMIC DNA]</scope>
    <source>
        <strain evidence="2 3">HTCC2506</strain>
    </source>
</reference>
<evidence type="ECO:0008006" key="4">
    <source>
        <dbReference type="Google" id="ProtNLM"/>
    </source>
</evidence>
<proteinExistence type="predicted"/>
<dbReference type="EMBL" id="AATP01000001">
    <property type="protein sequence ID" value="EAU43238.1"/>
    <property type="molecule type" value="Genomic_DNA"/>
</dbReference>
<evidence type="ECO:0000313" key="3">
    <source>
        <dbReference type="Proteomes" id="UP000004310"/>
    </source>
</evidence>
<gene>
    <name evidence="2" type="ORF">FP2506_10351</name>
</gene>
<dbReference type="eggNOG" id="ENOG5032Y6R">
    <property type="taxonomic scope" value="Bacteria"/>
</dbReference>